<keyword evidence="3" id="KW-1185">Reference proteome</keyword>
<sequence length="184" mass="20828">PSADVVKEVTAFSKETLEKVEKARKDGDHSQVLKLCQECLEKQENVLADTHLYKLRVLSVLPEVLSYLRRFAEAAEYAGKMVEGYTKLYHPNNAQLGLALMRAGVAHWHAGLVEVGHKMICKAYRIMMVTHGPNHSITKDLESMRSQTEVELKVLKENVLDMKNLPMTSSSSADENMKDFLRKQ</sequence>
<dbReference type="SUPFAM" id="SSF48452">
    <property type="entry name" value="TPR-like"/>
    <property type="match status" value="1"/>
</dbReference>
<dbReference type="Gene3D" id="1.25.40.970">
    <property type="match status" value="1"/>
</dbReference>
<organism evidence="2 3">
    <name type="scientific">Xenotaenia resolanae</name>
    <dbReference type="NCBI Taxonomy" id="208358"/>
    <lineage>
        <taxon>Eukaryota</taxon>
        <taxon>Metazoa</taxon>
        <taxon>Chordata</taxon>
        <taxon>Craniata</taxon>
        <taxon>Vertebrata</taxon>
        <taxon>Euteleostomi</taxon>
        <taxon>Actinopterygii</taxon>
        <taxon>Neopterygii</taxon>
        <taxon>Teleostei</taxon>
        <taxon>Neoteleostei</taxon>
        <taxon>Acanthomorphata</taxon>
        <taxon>Ovalentaria</taxon>
        <taxon>Atherinomorphae</taxon>
        <taxon>Cyprinodontiformes</taxon>
        <taxon>Goodeidae</taxon>
        <taxon>Xenotaenia</taxon>
    </lineage>
</organism>
<dbReference type="Proteomes" id="UP001444071">
    <property type="component" value="Unassembled WGS sequence"/>
</dbReference>
<proteinExistence type="predicted"/>
<dbReference type="PANTHER" id="PTHR12197">
    <property type="entry name" value="HISTONE-LYSINE N-METHYLTRANSFERASE SMYD"/>
    <property type="match status" value="1"/>
</dbReference>
<reference evidence="2 3" key="1">
    <citation type="submission" date="2021-06" db="EMBL/GenBank/DDBJ databases">
        <authorList>
            <person name="Palmer J.M."/>
        </authorList>
    </citation>
    <scope>NUCLEOTIDE SEQUENCE [LARGE SCALE GENOMIC DNA]</scope>
    <source>
        <strain evidence="2 3">XR_2019</strain>
        <tissue evidence="2">Muscle</tissue>
    </source>
</reference>
<evidence type="ECO:0000313" key="2">
    <source>
        <dbReference type="EMBL" id="MEQ2271565.1"/>
    </source>
</evidence>
<dbReference type="InterPro" id="IPR011990">
    <property type="entry name" value="TPR-like_helical_dom_sf"/>
</dbReference>
<feature type="non-terminal residue" evidence="2">
    <location>
        <position position="1"/>
    </location>
</feature>
<accession>A0ABV0WR02</accession>
<comment type="caution">
    <text evidence="2">The sequence shown here is derived from an EMBL/GenBank/DDBJ whole genome shotgun (WGS) entry which is preliminary data.</text>
</comment>
<dbReference type="Gene3D" id="1.25.40.10">
    <property type="entry name" value="Tetratricopeptide repeat domain"/>
    <property type="match status" value="1"/>
</dbReference>
<gene>
    <name evidence="2" type="primary">SMYD1</name>
    <name evidence="2" type="ORF">XENORESO_006097</name>
</gene>
<dbReference type="PANTHER" id="PTHR12197:SF184">
    <property type="entry name" value="HISTONE-LYSINE N-METHYLTRANSFERASE SMYD1"/>
    <property type="match status" value="1"/>
</dbReference>
<feature type="compositionally biased region" description="Basic and acidic residues" evidence="1">
    <location>
        <begin position="175"/>
        <end position="184"/>
    </location>
</feature>
<dbReference type="InterPro" id="IPR050869">
    <property type="entry name" value="H3K4_H4K5_MeTrfase"/>
</dbReference>
<evidence type="ECO:0000256" key="1">
    <source>
        <dbReference type="SAM" id="MobiDB-lite"/>
    </source>
</evidence>
<feature type="region of interest" description="Disordered" evidence="1">
    <location>
        <begin position="165"/>
        <end position="184"/>
    </location>
</feature>
<protein>
    <submittedName>
        <fullName evidence="2">Histone-lysine N-methyltransferase smyd1</fullName>
    </submittedName>
</protein>
<evidence type="ECO:0000313" key="3">
    <source>
        <dbReference type="Proteomes" id="UP001444071"/>
    </source>
</evidence>
<dbReference type="EMBL" id="JAHRIM010062163">
    <property type="protein sequence ID" value="MEQ2271565.1"/>
    <property type="molecule type" value="Genomic_DNA"/>
</dbReference>
<name>A0ABV0WR02_9TELE</name>